<gene>
    <name evidence="1" type="ORF">FHR32_006915</name>
</gene>
<comment type="caution">
    <text evidence="1">The sequence shown here is derived from an EMBL/GenBank/DDBJ whole genome shotgun (WGS) entry which is preliminary data.</text>
</comment>
<proteinExistence type="predicted"/>
<accession>A0A7W7S257</accession>
<dbReference type="RefSeq" id="WP_184758476.1">
    <property type="nucleotide sequence ID" value="NZ_BAABEK010000012.1"/>
</dbReference>
<dbReference type="EMBL" id="JACHJU010000003">
    <property type="protein sequence ID" value="MBB4942529.1"/>
    <property type="molecule type" value="Genomic_DNA"/>
</dbReference>
<dbReference type="Proteomes" id="UP000534286">
    <property type="component" value="Unassembled WGS sequence"/>
</dbReference>
<keyword evidence="2" id="KW-1185">Reference proteome</keyword>
<name>A0A7W7S257_9ACTN</name>
<sequence>MKNPRAFHEPFVVRNMELAELMEHGRTAEALRALESCMDDAEELLAKAYTPEP</sequence>
<evidence type="ECO:0000313" key="2">
    <source>
        <dbReference type="Proteomes" id="UP000534286"/>
    </source>
</evidence>
<reference evidence="1 2" key="1">
    <citation type="submission" date="2020-08" db="EMBL/GenBank/DDBJ databases">
        <title>Sequencing the genomes of 1000 actinobacteria strains.</title>
        <authorList>
            <person name="Klenk H.-P."/>
        </authorList>
    </citation>
    <scope>NUCLEOTIDE SEQUENCE [LARGE SCALE GENOMIC DNA]</scope>
    <source>
        <strain evidence="1 2">DSM 43023</strain>
    </source>
</reference>
<protein>
    <submittedName>
        <fullName evidence="1">Uncharacterized protein</fullName>
    </submittedName>
</protein>
<evidence type="ECO:0000313" key="1">
    <source>
        <dbReference type="EMBL" id="MBB4942529.1"/>
    </source>
</evidence>
<dbReference type="AlphaFoldDB" id="A0A7W7S257"/>
<organism evidence="1 2">
    <name type="scientific">Streptosporangium album</name>
    <dbReference type="NCBI Taxonomy" id="47479"/>
    <lineage>
        <taxon>Bacteria</taxon>
        <taxon>Bacillati</taxon>
        <taxon>Actinomycetota</taxon>
        <taxon>Actinomycetes</taxon>
        <taxon>Streptosporangiales</taxon>
        <taxon>Streptosporangiaceae</taxon>
        <taxon>Streptosporangium</taxon>
    </lineage>
</organism>